<evidence type="ECO:0000256" key="2">
    <source>
        <dbReference type="ARBA" id="ARBA00011245"/>
    </source>
</evidence>
<name>A0ABY8VHW9_9CORY</name>
<evidence type="ECO:0000259" key="12">
    <source>
        <dbReference type="Pfam" id="PF07731"/>
    </source>
</evidence>
<dbReference type="PROSITE" id="PS00080">
    <property type="entry name" value="MULTICOPPER_OXIDASE2"/>
    <property type="match status" value="1"/>
</dbReference>
<comment type="catalytic activity">
    <reaction evidence="9">
        <text>4 Cu(+) + O2 + 4 H(+) = 4 Cu(2+) + 2 H2O</text>
        <dbReference type="Rhea" id="RHEA:30083"/>
        <dbReference type="ChEBI" id="CHEBI:15377"/>
        <dbReference type="ChEBI" id="CHEBI:15378"/>
        <dbReference type="ChEBI" id="CHEBI:15379"/>
        <dbReference type="ChEBI" id="CHEBI:29036"/>
        <dbReference type="ChEBI" id="CHEBI:49552"/>
        <dbReference type="EC" id="1.16.3.4"/>
    </reaction>
    <physiologicalReaction direction="left-to-right" evidence="9">
        <dbReference type="Rhea" id="RHEA:30084"/>
    </physiologicalReaction>
</comment>
<dbReference type="InterPro" id="IPR008972">
    <property type="entry name" value="Cupredoxin"/>
</dbReference>
<dbReference type="Pfam" id="PF07731">
    <property type="entry name" value="Cu-oxidase_2"/>
    <property type="match status" value="1"/>
</dbReference>
<organism evidence="14 15">
    <name type="scientific">Corynebacterium suedekumii</name>
    <dbReference type="NCBI Taxonomy" id="3049801"/>
    <lineage>
        <taxon>Bacteria</taxon>
        <taxon>Bacillati</taxon>
        <taxon>Actinomycetota</taxon>
        <taxon>Actinomycetes</taxon>
        <taxon>Mycobacteriales</taxon>
        <taxon>Corynebacteriaceae</taxon>
        <taxon>Corynebacterium</taxon>
    </lineage>
</organism>
<keyword evidence="15" id="KW-1185">Reference proteome</keyword>
<proteinExistence type="inferred from homology"/>
<dbReference type="Proteomes" id="UP001238805">
    <property type="component" value="Chromosome"/>
</dbReference>
<keyword evidence="4" id="KW-0560">Oxidoreductase</keyword>
<evidence type="ECO:0000256" key="10">
    <source>
        <dbReference type="SAM" id="MobiDB-lite"/>
    </source>
</evidence>
<evidence type="ECO:0000256" key="11">
    <source>
        <dbReference type="SAM" id="SignalP"/>
    </source>
</evidence>
<dbReference type="EMBL" id="CP126970">
    <property type="protein sequence ID" value="WIM69286.1"/>
    <property type="molecule type" value="Genomic_DNA"/>
</dbReference>
<dbReference type="PANTHER" id="PTHR48267:SF1">
    <property type="entry name" value="BILIRUBIN OXIDASE"/>
    <property type="match status" value="1"/>
</dbReference>
<dbReference type="SUPFAM" id="SSF49503">
    <property type="entry name" value="Cupredoxins"/>
    <property type="match status" value="3"/>
</dbReference>
<dbReference type="Pfam" id="PF07732">
    <property type="entry name" value="Cu-oxidase_3"/>
    <property type="match status" value="1"/>
</dbReference>
<dbReference type="Gene3D" id="2.60.40.420">
    <property type="entry name" value="Cupredoxins - blue copper proteins"/>
    <property type="match status" value="3"/>
</dbReference>
<dbReference type="InterPro" id="IPR006311">
    <property type="entry name" value="TAT_signal"/>
</dbReference>
<evidence type="ECO:0000256" key="6">
    <source>
        <dbReference type="ARBA" id="ARBA00041027"/>
    </source>
</evidence>
<gene>
    <name evidence="14" type="ORF">QP029_08340</name>
</gene>
<evidence type="ECO:0000313" key="15">
    <source>
        <dbReference type="Proteomes" id="UP001238805"/>
    </source>
</evidence>
<keyword evidence="3" id="KW-0479">Metal-binding</keyword>
<dbReference type="InterPro" id="IPR011707">
    <property type="entry name" value="Cu-oxidase-like_N"/>
</dbReference>
<comment type="similarity">
    <text evidence="1">Belongs to the multicopper oxidase family.</text>
</comment>
<evidence type="ECO:0000256" key="4">
    <source>
        <dbReference type="ARBA" id="ARBA00023002"/>
    </source>
</evidence>
<evidence type="ECO:0000256" key="7">
    <source>
        <dbReference type="ARBA" id="ARBA00042896"/>
    </source>
</evidence>
<comment type="subunit">
    <text evidence="2">Monomer.</text>
</comment>
<dbReference type="CDD" id="cd13867">
    <property type="entry name" value="CuRO_2_CueO_FtsP"/>
    <property type="match status" value="1"/>
</dbReference>
<feature type="domain" description="Plastocyanin-like" evidence="12">
    <location>
        <begin position="376"/>
        <end position="494"/>
    </location>
</feature>
<evidence type="ECO:0000256" key="1">
    <source>
        <dbReference type="ARBA" id="ARBA00010609"/>
    </source>
</evidence>
<dbReference type="EC" id="1.16.3.4" evidence="5"/>
<protein>
    <recommendedName>
        <fullName evidence="6">Multicopper oxidase CueO</fullName>
        <ecNumber evidence="5">1.16.3.4</ecNumber>
    </recommendedName>
    <alternativeName>
        <fullName evidence="7">Copper efflux oxidase</fullName>
    </alternativeName>
    <alternativeName>
        <fullName evidence="8">Cuprous oxidase</fullName>
    </alternativeName>
</protein>
<feature type="domain" description="Plastocyanin-like" evidence="13">
    <location>
        <begin position="73"/>
        <end position="185"/>
    </location>
</feature>
<dbReference type="PROSITE" id="PS51318">
    <property type="entry name" value="TAT"/>
    <property type="match status" value="1"/>
</dbReference>
<feature type="region of interest" description="Disordered" evidence="10">
    <location>
        <begin position="348"/>
        <end position="369"/>
    </location>
</feature>
<reference evidence="14 15" key="1">
    <citation type="submission" date="2023-05" db="EMBL/GenBank/DDBJ databases">
        <title>Corynebacterium suedekumii sp. nov. and Corynebacterium breve sp. nov. isolated from raw cow's milk.</title>
        <authorList>
            <person name="Baer M.K."/>
            <person name="Mehl L."/>
            <person name="Hellmuth R."/>
            <person name="Marke G."/>
            <person name="Lipski A."/>
        </authorList>
    </citation>
    <scope>NUCLEOTIDE SEQUENCE [LARGE SCALE GENOMIC DNA]</scope>
    <source>
        <strain evidence="14 15">LM112</strain>
    </source>
</reference>
<evidence type="ECO:0000313" key="14">
    <source>
        <dbReference type="EMBL" id="WIM69286.1"/>
    </source>
</evidence>
<feature type="chain" id="PRO_5047470605" description="Multicopper oxidase CueO" evidence="11">
    <location>
        <begin position="31"/>
        <end position="510"/>
    </location>
</feature>
<dbReference type="InterPro" id="IPR002355">
    <property type="entry name" value="Cu_oxidase_Cu_BS"/>
</dbReference>
<evidence type="ECO:0000259" key="13">
    <source>
        <dbReference type="Pfam" id="PF07732"/>
    </source>
</evidence>
<dbReference type="CDD" id="cd04232">
    <property type="entry name" value="CuRO_1_CueO_FtsP"/>
    <property type="match status" value="1"/>
</dbReference>
<dbReference type="PANTHER" id="PTHR48267">
    <property type="entry name" value="CUPREDOXIN SUPERFAMILY PROTEIN"/>
    <property type="match status" value="1"/>
</dbReference>
<feature type="signal peptide" evidence="11">
    <location>
        <begin position="1"/>
        <end position="30"/>
    </location>
</feature>
<evidence type="ECO:0000256" key="5">
    <source>
        <dbReference type="ARBA" id="ARBA00038978"/>
    </source>
</evidence>
<keyword evidence="11" id="KW-0732">Signal</keyword>
<evidence type="ECO:0000256" key="9">
    <source>
        <dbReference type="ARBA" id="ARBA00048092"/>
    </source>
</evidence>
<dbReference type="CDD" id="cd13890">
    <property type="entry name" value="CuRO_3_CueO_FtsP"/>
    <property type="match status" value="1"/>
</dbReference>
<accession>A0ABY8VHW9</accession>
<evidence type="ECO:0000256" key="3">
    <source>
        <dbReference type="ARBA" id="ARBA00022723"/>
    </source>
</evidence>
<dbReference type="InterPro" id="IPR011706">
    <property type="entry name" value="Cu-oxidase_C"/>
</dbReference>
<dbReference type="InterPro" id="IPR045087">
    <property type="entry name" value="Cu-oxidase_fam"/>
</dbReference>
<sequence length="510" mass="55859">MSQPARMTRRTFFRGAAVILGGVALAPAIAACTTSDQPEPRGYDGDPRPLPIPPLYEGEMDGDRRVFALTTRAGQAEILPGVTTPTWGFNGDVLGPTLRVRRGEDVRVDITNELDEMTTIHWHGMKLPAWADGGPHSPIEPGATWSPEWTVDQPAATLWYHPHPHEKTALHCYRGLAGMLLVDDEVTDRLDLPAEYGVDDIPVVITDATFHDDGRLDEEIDPTLGLLGDTPLVNGITNASFAATTRRVRLRLLNGASMRFHHLQRADARPFHVISSDSGLLPAPQEVDSVLLSPAERVDILVDLAPGEETILESVPLDNNFGIPAGENVTDFGFGDSFTLLTVTGPGDNAPEPSAVPTTLDPNAEATPDVGSAVRREFALNTFRINDQLMDMNRVDVTIDHRDPEVWVVTNENSDWPHNFHIHNARFKVLSLDGTDVTEVLTTGWKDTVALPPNSTVELAVEFGWHPDPAVPYMFHCHMLLHEDEGMMGQFVIVEPGQEAALEPMSGRSH</sequence>
<evidence type="ECO:0000256" key="8">
    <source>
        <dbReference type="ARBA" id="ARBA00043090"/>
    </source>
</evidence>
<dbReference type="PROSITE" id="PS51257">
    <property type="entry name" value="PROKAR_LIPOPROTEIN"/>
    <property type="match status" value="1"/>
</dbReference>